<evidence type="ECO:0000256" key="3">
    <source>
        <dbReference type="ARBA" id="ARBA00022801"/>
    </source>
</evidence>
<gene>
    <name evidence="5" type="ORF">J1C48_04500</name>
</gene>
<dbReference type="Pfam" id="PF04586">
    <property type="entry name" value="Peptidase_S78"/>
    <property type="match status" value="1"/>
</dbReference>
<keyword evidence="2 5" id="KW-0645">Protease</keyword>
<keyword evidence="1" id="KW-1188">Viral release from host cell</keyword>
<keyword evidence="3" id="KW-0378">Hydrolase</keyword>
<evidence type="ECO:0000313" key="5">
    <source>
        <dbReference type="EMBL" id="MBO0661827.1"/>
    </source>
</evidence>
<proteinExistence type="predicted"/>
<sequence length="161" mass="17469">MAPRTELAALHRRFAATPSPPPPLLSGYAALFGEIDLAGDRIERGAFSASLLHRQPGDVRMLWQHDPARPIGRWQRIVEDEVGLFVLGRFALGTQAGREAAGLAAAGAIDGLSIGFRTRLARRAAAGARRRLVTIDLWEISLVTFPMQQRARLTLVAEPAA</sequence>
<name>A0A939FUL5_9HYPH</name>
<evidence type="ECO:0000256" key="2">
    <source>
        <dbReference type="ARBA" id="ARBA00022670"/>
    </source>
</evidence>
<dbReference type="NCBIfam" id="TIGR01543">
    <property type="entry name" value="proheadase_HK97"/>
    <property type="match status" value="1"/>
</dbReference>
<dbReference type="InterPro" id="IPR006433">
    <property type="entry name" value="Prohead_protease"/>
</dbReference>
<feature type="domain" description="Prohead serine protease" evidence="4">
    <location>
        <begin position="25"/>
        <end position="155"/>
    </location>
</feature>
<evidence type="ECO:0000259" key="4">
    <source>
        <dbReference type="Pfam" id="PF04586"/>
    </source>
</evidence>
<protein>
    <submittedName>
        <fullName evidence="5">HK97 family phage prohead protease</fullName>
    </submittedName>
</protein>
<dbReference type="Proteomes" id="UP000664122">
    <property type="component" value="Unassembled WGS sequence"/>
</dbReference>
<keyword evidence="6" id="KW-1185">Reference proteome</keyword>
<reference evidence="5" key="1">
    <citation type="submission" date="2021-03" db="EMBL/GenBank/DDBJ databases">
        <title>Whole genome sequence of Jiella sp. CQZ9-1.</title>
        <authorList>
            <person name="Tuo L."/>
        </authorList>
    </citation>
    <scope>NUCLEOTIDE SEQUENCE</scope>
    <source>
        <strain evidence="5">CQZ9-1</strain>
    </source>
</reference>
<dbReference type="SUPFAM" id="SSF50789">
    <property type="entry name" value="Herpes virus serine proteinase, assemblin"/>
    <property type="match status" value="1"/>
</dbReference>
<organism evidence="5 6">
    <name type="scientific">Jiella flava</name>
    <dbReference type="NCBI Taxonomy" id="2816857"/>
    <lineage>
        <taxon>Bacteria</taxon>
        <taxon>Pseudomonadati</taxon>
        <taxon>Pseudomonadota</taxon>
        <taxon>Alphaproteobacteria</taxon>
        <taxon>Hyphomicrobiales</taxon>
        <taxon>Aurantimonadaceae</taxon>
        <taxon>Jiella</taxon>
    </lineage>
</organism>
<accession>A0A939FUL5</accession>
<dbReference type="RefSeq" id="WP_207256510.1">
    <property type="nucleotide sequence ID" value="NZ_JAFMPP010000002.1"/>
</dbReference>
<dbReference type="GO" id="GO:0006508">
    <property type="term" value="P:proteolysis"/>
    <property type="evidence" value="ECO:0007669"/>
    <property type="project" value="UniProtKB-KW"/>
</dbReference>
<comment type="caution">
    <text evidence="5">The sequence shown here is derived from an EMBL/GenBank/DDBJ whole genome shotgun (WGS) entry which is preliminary data.</text>
</comment>
<dbReference type="InterPro" id="IPR054613">
    <property type="entry name" value="Peptidase_S78_dom"/>
</dbReference>
<dbReference type="EMBL" id="JAFMPP010000002">
    <property type="protein sequence ID" value="MBO0661827.1"/>
    <property type="molecule type" value="Genomic_DNA"/>
</dbReference>
<evidence type="ECO:0000256" key="1">
    <source>
        <dbReference type="ARBA" id="ARBA00022612"/>
    </source>
</evidence>
<dbReference type="AlphaFoldDB" id="A0A939FUL5"/>
<evidence type="ECO:0000313" key="6">
    <source>
        <dbReference type="Proteomes" id="UP000664122"/>
    </source>
</evidence>
<dbReference type="GO" id="GO:0008233">
    <property type="term" value="F:peptidase activity"/>
    <property type="evidence" value="ECO:0007669"/>
    <property type="project" value="UniProtKB-KW"/>
</dbReference>